<feature type="compositionally biased region" description="Pro residues" evidence="1">
    <location>
        <begin position="135"/>
        <end position="146"/>
    </location>
</feature>
<feature type="compositionally biased region" description="Low complexity" evidence="1">
    <location>
        <begin position="83"/>
        <end position="94"/>
    </location>
</feature>
<dbReference type="Proteomes" id="UP001055167">
    <property type="component" value="Unassembled WGS sequence"/>
</dbReference>
<feature type="compositionally biased region" description="Basic and acidic residues" evidence="1">
    <location>
        <begin position="160"/>
        <end position="170"/>
    </location>
</feature>
<proteinExistence type="predicted"/>
<feature type="region of interest" description="Disordered" evidence="1">
    <location>
        <begin position="75"/>
        <end position="99"/>
    </location>
</feature>
<dbReference type="RefSeq" id="WP_128560949.1">
    <property type="nucleotide sequence ID" value="NZ_BPQH01000001.1"/>
</dbReference>
<reference evidence="2" key="2">
    <citation type="submission" date="2021-08" db="EMBL/GenBank/DDBJ databases">
        <authorList>
            <person name="Tani A."/>
            <person name="Ola A."/>
            <person name="Ogura Y."/>
            <person name="Katsura K."/>
            <person name="Hayashi T."/>
        </authorList>
    </citation>
    <scope>NUCLEOTIDE SEQUENCE</scope>
    <source>
        <strain evidence="2">KCTC 52305</strain>
    </source>
</reference>
<gene>
    <name evidence="2" type="ORF">OPKNFCMD_0465</name>
</gene>
<reference evidence="2" key="1">
    <citation type="journal article" date="2021" name="Front. Microbiol.">
        <title>Comprehensive Comparative Genomics and Phenotyping of Methylobacterium Species.</title>
        <authorList>
            <person name="Alessa O."/>
            <person name="Ogura Y."/>
            <person name="Fujitani Y."/>
            <person name="Takami H."/>
            <person name="Hayashi T."/>
            <person name="Sahin N."/>
            <person name="Tani A."/>
        </authorList>
    </citation>
    <scope>NUCLEOTIDE SEQUENCE</scope>
    <source>
        <strain evidence="2">KCTC 52305</strain>
    </source>
</reference>
<feature type="region of interest" description="Disordered" evidence="1">
    <location>
        <begin position="116"/>
        <end position="170"/>
    </location>
</feature>
<comment type="caution">
    <text evidence="2">The sequence shown here is derived from an EMBL/GenBank/DDBJ whole genome shotgun (WGS) entry which is preliminary data.</text>
</comment>
<protein>
    <submittedName>
        <fullName evidence="2">Uncharacterized protein</fullName>
    </submittedName>
</protein>
<name>A0ABQ4QSK5_9HYPH</name>
<evidence type="ECO:0000256" key="1">
    <source>
        <dbReference type="SAM" id="MobiDB-lite"/>
    </source>
</evidence>
<organism evidence="2 3">
    <name type="scientific">Methylobacterium crusticola</name>
    <dbReference type="NCBI Taxonomy" id="1697972"/>
    <lineage>
        <taxon>Bacteria</taxon>
        <taxon>Pseudomonadati</taxon>
        <taxon>Pseudomonadota</taxon>
        <taxon>Alphaproteobacteria</taxon>
        <taxon>Hyphomicrobiales</taxon>
        <taxon>Methylobacteriaceae</taxon>
        <taxon>Methylobacterium</taxon>
    </lineage>
</organism>
<keyword evidence="3" id="KW-1185">Reference proteome</keyword>
<evidence type="ECO:0000313" key="3">
    <source>
        <dbReference type="Proteomes" id="UP001055167"/>
    </source>
</evidence>
<dbReference type="EMBL" id="BPQH01000001">
    <property type="protein sequence ID" value="GJD47755.1"/>
    <property type="molecule type" value="Genomic_DNA"/>
</dbReference>
<accession>A0ABQ4QSK5</accession>
<dbReference type="PRINTS" id="PR01217">
    <property type="entry name" value="PRICHEXTENSN"/>
</dbReference>
<evidence type="ECO:0000313" key="2">
    <source>
        <dbReference type="EMBL" id="GJD47755.1"/>
    </source>
</evidence>
<sequence length="295" mass="30729">MRWRSAASFAAGSLVFAALVGAGAFAIVSLTPGTEIAAPPPKGTFLLDAGPPALLSPAPPPALPKALLPPPRQVALAPAPRSQGGLPQTGGLPPTVLPPAAPMPAALPVALPQDVLPPAADLESPPEPDAAEAATPPPAPRPVPRPAPRRETALPPQERPAPERPARERPAQDRLAYLPAARTPPAAAPLRPAEPQSQSQVLTPTEIRRIKLSLRLTPEQALHWPPVEAALSQAAAQQMALVRSGQDASGAFNSSTSMRIYWAAQPLLSTLREDQKAQIRARARTMGFGTVASYL</sequence>